<dbReference type="EMBL" id="VSSQ01036773">
    <property type="protein sequence ID" value="MPM89329.1"/>
    <property type="molecule type" value="Genomic_DNA"/>
</dbReference>
<dbReference type="NCBIfam" id="NF033545">
    <property type="entry name" value="transpos_IS630"/>
    <property type="match status" value="1"/>
</dbReference>
<dbReference type="PANTHER" id="PTHR46564:SF1">
    <property type="entry name" value="TRANSPOSASE"/>
    <property type="match status" value="1"/>
</dbReference>
<dbReference type="InterPro" id="IPR038717">
    <property type="entry name" value="Tc1-like_DDE_dom"/>
</dbReference>
<name>A0A645DJ50_9ZZZZ</name>
<dbReference type="InterPro" id="IPR012337">
    <property type="entry name" value="RNaseH-like_sf"/>
</dbReference>
<dbReference type="PANTHER" id="PTHR46564">
    <property type="entry name" value="TRANSPOSASE"/>
    <property type="match status" value="1"/>
</dbReference>
<organism evidence="2">
    <name type="scientific">bioreactor metagenome</name>
    <dbReference type="NCBI Taxonomy" id="1076179"/>
    <lineage>
        <taxon>unclassified sequences</taxon>
        <taxon>metagenomes</taxon>
        <taxon>ecological metagenomes</taxon>
    </lineage>
</organism>
<accession>A0A645DJ50</accession>
<evidence type="ECO:0000313" key="2">
    <source>
        <dbReference type="EMBL" id="MPM89329.1"/>
    </source>
</evidence>
<dbReference type="SUPFAM" id="SSF53098">
    <property type="entry name" value="Ribonuclease H-like"/>
    <property type="match status" value="1"/>
</dbReference>
<dbReference type="GO" id="GO:0003676">
    <property type="term" value="F:nucleic acid binding"/>
    <property type="evidence" value="ECO:0007669"/>
    <property type="project" value="InterPro"/>
</dbReference>
<dbReference type="Gene3D" id="3.30.420.10">
    <property type="entry name" value="Ribonuclease H-like superfamily/Ribonuclease H"/>
    <property type="match status" value="1"/>
</dbReference>
<reference evidence="2" key="1">
    <citation type="submission" date="2019-08" db="EMBL/GenBank/DDBJ databases">
        <authorList>
            <person name="Kucharzyk K."/>
            <person name="Murdoch R.W."/>
            <person name="Higgins S."/>
            <person name="Loffler F."/>
        </authorList>
    </citation>
    <scope>NUCLEOTIDE SEQUENCE</scope>
</reference>
<feature type="domain" description="Tc1-like transposase DDE" evidence="1">
    <location>
        <begin position="2"/>
        <end position="122"/>
    </location>
</feature>
<dbReference type="AlphaFoldDB" id="A0A645DJ50"/>
<protein>
    <submittedName>
        <fullName evidence="2">IS630 family transposase IS642</fullName>
    </submittedName>
</protein>
<dbReference type="InterPro" id="IPR047655">
    <property type="entry name" value="Transpos_IS630-like"/>
</dbReference>
<dbReference type="Pfam" id="PF13358">
    <property type="entry name" value="DDE_3"/>
    <property type="match status" value="1"/>
</dbReference>
<comment type="caution">
    <text evidence="2">The sequence shown here is derived from an EMBL/GenBank/DDBJ whole genome shotgun (WGS) entry which is preliminary data.</text>
</comment>
<gene>
    <name evidence="2" type="ORF">SDC9_136438</name>
</gene>
<proteinExistence type="predicted"/>
<evidence type="ECO:0000259" key="1">
    <source>
        <dbReference type="Pfam" id="PF13358"/>
    </source>
</evidence>
<dbReference type="InterPro" id="IPR036397">
    <property type="entry name" value="RNaseH_sf"/>
</dbReference>
<sequence>MKGQQKKIATYGKNAGVKLIGILDYVSGNVYCEEHERYDAKVFLNFLKTTLSQYKSGKIVMILDNAKIHHAKLLKPFLDEVKDRLELMFLPPYSPELNLIEGLWGWLKSSVINNSFFPSLPKVRVAVNKFIDEINKVPTKTIDRLCVKM</sequence>